<reference evidence="2 3" key="1">
    <citation type="submission" date="2015-12" db="EMBL/GenBank/DDBJ databases">
        <title>Dictyostelia acquired genes for synthesis and detection of signals that induce cell-type specialization by lateral gene transfer from prokaryotes.</title>
        <authorList>
            <person name="Gloeckner G."/>
            <person name="Schaap P."/>
        </authorList>
    </citation>
    <scope>NUCLEOTIDE SEQUENCE [LARGE SCALE GENOMIC DNA]</scope>
    <source>
        <strain evidence="2 3">TK</strain>
    </source>
</reference>
<dbReference type="Pfam" id="PF11912">
    <property type="entry name" value="CfaA_B_C"/>
    <property type="match status" value="1"/>
</dbReference>
<sequence length="223" mass="24308">MMKLIVIICICLSVCLGQQLYVNFQPFVDSGCSGQPTIGVGYSMATDQCLQFPNGTKSYYFFVDALISGLRIYDNSNGGTGPDCSESYTFTAFKNKTCLTNVEYDQALDIVTPNALVGITKVPYVPASPISIVTSYYNQSISGGIGDDICTKSANLVMLDYILNGTTTTSGTNNQITSIFYCNEQLEPIQEICVNSECNQISLQVTCQQNPIDPGYFYQTICS</sequence>
<evidence type="ECO:0008006" key="4">
    <source>
        <dbReference type="Google" id="ProtNLM"/>
    </source>
</evidence>
<feature type="signal peptide" evidence="1">
    <location>
        <begin position="1"/>
        <end position="17"/>
    </location>
</feature>
<dbReference type="FunCoup" id="A0A152A652">
    <property type="interactions" value="737"/>
</dbReference>
<dbReference type="Proteomes" id="UP000076078">
    <property type="component" value="Unassembled WGS sequence"/>
</dbReference>
<evidence type="ECO:0000256" key="1">
    <source>
        <dbReference type="SAM" id="SignalP"/>
    </source>
</evidence>
<proteinExistence type="predicted"/>
<organism evidence="2 3">
    <name type="scientific">Tieghemostelium lacteum</name>
    <name type="common">Slime mold</name>
    <name type="synonym">Dictyostelium lacteum</name>
    <dbReference type="NCBI Taxonomy" id="361077"/>
    <lineage>
        <taxon>Eukaryota</taxon>
        <taxon>Amoebozoa</taxon>
        <taxon>Evosea</taxon>
        <taxon>Eumycetozoa</taxon>
        <taxon>Dictyostelia</taxon>
        <taxon>Dictyosteliales</taxon>
        <taxon>Raperosteliaceae</taxon>
        <taxon>Tieghemostelium</taxon>
    </lineage>
</organism>
<keyword evidence="3" id="KW-1185">Reference proteome</keyword>
<dbReference type="EMBL" id="LODT01000006">
    <property type="protein sequence ID" value="KYR01547.1"/>
    <property type="molecule type" value="Genomic_DNA"/>
</dbReference>
<evidence type="ECO:0000313" key="3">
    <source>
        <dbReference type="Proteomes" id="UP000076078"/>
    </source>
</evidence>
<protein>
    <recommendedName>
        <fullName evidence="4">Transmembrane protein</fullName>
    </recommendedName>
</protein>
<name>A0A152A652_TIELA</name>
<dbReference type="PANTHER" id="PTHR33576">
    <property type="entry name" value="CARBOHYDRATE BINDING DOMAIN-CONTAINING PROTEIN-RELATED"/>
    <property type="match status" value="1"/>
</dbReference>
<feature type="chain" id="PRO_5007593668" description="Transmembrane protein" evidence="1">
    <location>
        <begin position="18"/>
        <end position="223"/>
    </location>
</feature>
<dbReference type="OrthoDB" id="22912at2759"/>
<gene>
    <name evidence="2" type="ORF">DLAC_01541</name>
</gene>
<keyword evidence="1" id="KW-0732">Signal</keyword>
<comment type="caution">
    <text evidence="2">The sequence shown here is derived from an EMBL/GenBank/DDBJ whole genome shotgun (WGS) entry which is preliminary data.</text>
</comment>
<dbReference type="InParanoid" id="A0A152A652"/>
<dbReference type="InterPro" id="IPR021837">
    <property type="entry name" value="CfaA/B/C"/>
</dbReference>
<evidence type="ECO:0000313" key="2">
    <source>
        <dbReference type="EMBL" id="KYR01547.1"/>
    </source>
</evidence>
<dbReference type="AlphaFoldDB" id="A0A152A652"/>
<accession>A0A152A652</accession>